<dbReference type="SUPFAM" id="SSF48452">
    <property type="entry name" value="TPR-like"/>
    <property type="match status" value="1"/>
</dbReference>
<name>J0RX89_9EURY</name>
<dbReference type="RefSeq" id="WP_004037146.1">
    <property type="nucleotide sequence ID" value="NZ_CM001555.1"/>
</dbReference>
<proteinExistence type="predicted"/>
<organism evidence="2 3">
    <name type="scientific">Methanofollis liminatans DSM 4140</name>
    <dbReference type="NCBI Taxonomy" id="28892"/>
    <lineage>
        <taxon>Archaea</taxon>
        <taxon>Methanobacteriati</taxon>
        <taxon>Methanobacteriota</taxon>
        <taxon>Stenosarchaea group</taxon>
        <taxon>Methanomicrobia</taxon>
        <taxon>Methanomicrobiales</taxon>
        <taxon>Methanomicrobiaceae</taxon>
        <taxon>Methanofollis</taxon>
    </lineage>
</organism>
<feature type="repeat" description="TPR" evidence="1">
    <location>
        <begin position="148"/>
        <end position="181"/>
    </location>
</feature>
<evidence type="ECO:0000256" key="1">
    <source>
        <dbReference type="PROSITE-ProRule" id="PRU00339"/>
    </source>
</evidence>
<keyword evidence="1" id="KW-0802">TPR repeat</keyword>
<dbReference type="Proteomes" id="UP000005095">
    <property type="component" value="Chromosome"/>
</dbReference>
<sequence length="533" mass="60153">MKCTGWESAVGQPALSLTVNTLTGTKVSGPEVEAWFRGIRGSSLSLYYKGVAYFRVTNYPEKGWECFQRALDSGLTGPQACLLKAERVVRERGSSQSIEYLMDTLKACETPEEKEAINGKLGYFFYSSGKYKDAVEHYEVARNINSRLEWLNNLGCCYLKLGDVEAGRRFLKRAAQLAPYNDRIQNNKLHLDLLCGGRQTLSKSIASFMSSGALDKGQKEKFISLVSLASEMGQISDEVKEEYLLLADLASGNVEKAIIGLTEKREGFKGLGEGVEAGVFSILYNYVCTDWPDRYSQGLRCAILNTCSRQTVLDGLQKNAIETEGDQCIALKFVLRAFVHDISVEQNTDILKDLTQALEHDCEGLIRIAEADSGVRNLIHQVGTSLHWAHIGIEKTDAAMCDYCRDDGFNEIDPNKSYFESPIIFYKNALLIFPQDLALLEGYADLLKAIRSISSLPEAIELYQRIIQLDSTKAQKINEKINNSQSSLKGLLESTDRKKYRDNKKRIILLTEREKKRFIEKEKERARKKRWRK</sequence>
<dbReference type="PROSITE" id="PS50005">
    <property type="entry name" value="TPR"/>
    <property type="match status" value="1"/>
</dbReference>
<reference evidence="2 3" key="1">
    <citation type="submission" date="2011-08" db="EMBL/GenBank/DDBJ databases">
        <title>The complete genome of Methanofollis liminatans DSM 4140.</title>
        <authorList>
            <consortium name="US DOE Joint Genome Institute (JGI-PGF)"/>
            <person name="Lucas S."/>
            <person name="Han J."/>
            <person name="Lapidus A."/>
            <person name="Bruce D."/>
            <person name="Goodwin L."/>
            <person name="Pitluck S."/>
            <person name="Peters L."/>
            <person name="Kyrpides N."/>
            <person name="Mavromatis K."/>
            <person name="Ivanova N."/>
            <person name="Mikhailova N."/>
            <person name="Lu M."/>
            <person name="Detter J.C."/>
            <person name="Tapia R."/>
            <person name="Han C."/>
            <person name="Land M."/>
            <person name="Hauser L."/>
            <person name="Markowitz V."/>
            <person name="Cheng J.-F."/>
            <person name="Hugenholtz P."/>
            <person name="Woyke T."/>
            <person name="Wu D."/>
            <person name="Spring S."/>
            <person name="Schuler E."/>
            <person name="Brambilla E."/>
            <person name="Klenk H.-P."/>
            <person name="Eisen J.A."/>
        </authorList>
    </citation>
    <scope>NUCLEOTIDE SEQUENCE [LARGE SCALE GENOMIC DNA]</scope>
    <source>
        <strain evidence="2 3">DSM 4140</strain>
    </source>
</reference>
<gene>
    <name evidence="2" type="ORF">Metli_0168</name>
</gene>
<evidence type="ECO:0000313" key="3">
    <source>
        <dbReference type="Proteomes" id="UP000005095"/>
    </source>
</evidence>
<accession>J0RX89</accession>
<dbReference type="Pfam" id="PF13181">
    <property type="entry name" value="TPR_8"/>
    <property type="match status" value="1"/>
</dbReference>
<dbReference type="EMBL" id="CM001555">
    <property type="protein sequence ID" value="EJG06146.1"/>
    <property type="molecule type" value="Genomic_DNA"/>
</dbReference>
<dbReference type="STRING" id="28892.Metli_0168"/>
<dbReference type="InterPro" id="IPR011990">
    <property type="entry name" value="TPR-like_helical_dom_sf"/>
</dbReference>
<keyword evidence="3" id="KW-1185">Reference proteome</keyword>
<protein>
    <submittedName>
        <fullName evidence="2">Tetratricopeptide TPR_1 repeat-containing protein</fullName>
    </submittedName>
</protein>
<dbReference type="Gene3D" id="1.25.40.10">
    <property type="entry name" value="Tetratricopeptide repeat domain"/>
    <property type="match status" value="1"/>
</dbReference>
<dbReference type="InterPro" id="IPR019734">
    <property type="entry name" value="TPR_rpt"/>
</dbReference>
<dbReference type="HOGENOM" id="CLU_510585_0_0_2"/>
<dbReference type="AlphaFoldDB" id="J0RX89"/>
<evidence type="ECO:0000313" key="2">
    <source>
        <dbReference type="EMBL" id="EJG06146.1"/>
    </source>
</evidence>